<dbReference type="PANTHER" id="PTHR11817">
    <property type="entry name" value="PYRUVATE KINASE"/>
    <property type="match status" value="1"/>
</dbReference>
<sequence length="670" mass="73443">MTKQVKHMNKAWQDLQEALGGLHTRIVQSEATQLTLLEQQDPSLPWHPGIRNMLHYLALRNIDLRLLQDALSDAGLSSLGRAESHVLDSVQCTLQILRAALQIPPADFSGTTAITREQGQQALTNNTLALLGSPPHQRSTHIMVTLSGDRVDDFDFFRNLLTAGMNIARINCAHDDPAIWQRLAEQVRTASRDTGQPCRILADLAGHKIRTGPLPEVPGVIHLSPERDRLGRLQTPAQMTVLACHKEMALSPAGVDCLLLMASGSAMPQQGEDLLCHDTRGKERVLVVERIEGQIITLQAMQGCYFTAGNPWQSRRRRHVQGHFVGIPQSALPLHLEVDDQLLLQSQPGPGAPAQKSRPARISCTLPEVVAQLPVGQAVWMDDGKIAAMVMEQTPEGALLRITKTKPGGARLQAGRGLNFPGLALNLPALSAKDLEDLDTIIPLADLIGFSFVENAEHMRGMLEALRQRQGEHLGVIAKIETAGAFHKLPEILLAALGRQPMGIMIARGDLAVEVGPERLAEVQEEILWLAEAAHLPVIWATQVLEQLTKKGVISRPEFTDAAMGVRAECVMLNKGPYAVEAVHTLNDILIRMQAHQHKKFSRFTRPALGRIHGASKSVTKATTPPLNTAAADLPQGQQQPHHHVGNHGDKQYQRWMHGDQGHNQHHKDG</sequence>
<dbReference type="GO" id="GO:0004743">
    <property type="term" value="F:pyruvate kinase activity"/>
    <property type="evidence" value="ECO:0007669"/>
    <property type="project" value="UniProtKB-EC"/>
</dbReference>
<evidence type="ECO:0000313" key="15">
    <source>
        <dbReference type="Proteomes" id="UP000009220"/>
    </source>
</evidence>
<evidence type="ECO:0000256" key="7">
    <source>
        <dbReference type="ARBA" id="ARBA00022777"/>
    </source>
</evidence>
<evidence type="ECO:0000256" key="8">
    <source>
        <dbReference type="ARBA" id="ARBA00022840"/>
    </source>
</evidence>
<dbReference type="SUPFAM" id="SSF51621">
    <property type="entry name" value="Phosphoenolpyruvate/pyruvate domain"/>
    <property type="match status" value="1"/>
</dbReference>
<dbReference type="GO" id="GO:0000287">
    <property type="term" value="F:magnesium ion binding"/>
    <property type="evidence" value="ECO:0007669"/>
    <property type="project" value="InterPro"/>
</dbReference>
<dbReference type="GO" id="GO:0030955">
    <property type="term" value="F:potassium ion binding"/>
    <property type="evidence" value="ECO:0007669"/>
    <property type="project" value="InterPro"/>
</dbReference>
<accession>G0JN49</accession>
<protein>
    <recommendedName>
        <fullName evidence="3">pyruvate kinase</fullName>
        <ecNumber evidence="3">2.7.1.40</ecNumber>
    </recommendedName>
</protein>
<organism evidence="14 15">
    <name type="scientific">Acidithiobacillus ferrivorans SS3</name>
    <dbReference type="NCBI Taxonomy" id="743299"/>
    <lineage>
        <taxon>Bacteria</taxon>
        <taxon>Pseudomonadati</taxon>
        <taxon>Pseudomonadota</taxon>
        <taxon>Acidithiobacillia</taxon>
        <taxon>Acidithiobacillales</taxon>
        <taxon>Acidithiobacillaceae</taxon>
        <taxon>Acidithiobacillus</taxon>
    </lineage>
</organism>
<comment type="pathway">
    <text evidence="1">Carbohydrate degradation; glycolysis; pyruvate from D-glyceraldehyde 3-phosphate: step 5/5.</text>
</comment>
<proteinExistence type="inferred from homology"/>
<dbReference type="eggNOG" id="COG0469">
    <property type="taxonomic scope" value="Bacteria"/>
</dbReference>
<dbReference type="AlphaFoldDB" id="G0JN49"/>
<evidence type="ECO:0000256" key="3">
    <source>
        <dbReference type="ARBA" id="ARBA00012142"/>
    </source>
</evidence>
<dbReference type="GO" id="GO:0016301">
    <property type="term" value="F:kinase activity"/>
    <property type="evidence" value="ECO:0007669"/>
    <property type="project" value="UniProtKB-KW"/>
</dbReference>
<comment type="similarity">
    <text evidence="2">Belongs to the pyruvate kinase family.</text>
</comment>
<evidence type="ECO:0000256" key="6">
    <source>
        <dbReference type="ARBA" id="ARBA00022741"/>
    </source>
</evidence>
<dbReference type="SUPFAM" id="SSF50800">
    <property type="entry name" value="PK beta-barrel domain-like"/>
    <property type="match status" value="1"/>
</dbReference>
<gene>
    <name evidence="14" type="ORF">Acife_2148</name>
</gene>
<name>G0JN49_9PROT</name>
<evidence type="ECO:0000256" key="11">
    <source>
        <dbReference type="ARBA" id="ARBA00023317"/>
    </source>
</evidence>
<evidence type="ECO:0000256" key="12">
    <source>
        <dbReference type="SAM" id="MobiDB-lite"/>
    </source>
</evidence>
<evidence type="ECO:0000256" key="2">
    <source>
        <dbReference type="ARBA" id="ARBA00008663"/>
    </source>
</evidence>
<keyword evidence="4" id="KW-0808">Transferase</keyword>
<keyword evidence="10" id="KW-0324">Glycolysis</keyword>
<feature type="compositionally biased region" description="Polar residues" evidence="12">
    <location>
        <begin position="617"/>
        <end position="627"/>
    </location>
</feature>
<feature type="domain" description="Pyruvate kinase barrel" evidence="13">
    <location>
        <begin position="138"/>
        <end position="215"/>
    </location>
</feature>
<keyword evidence="7 14" id="KW-0418">Kinase</keyword>
<dbReference type="STRING" id="743299.Acife_2148"/>
<feature type="domain" description="Pyruvate kinase barrel" evidence="13">
    <location>
        <begin position="355"/>
        <end position="582"/>
    </location>
</feature>
<keyword evidence="9" id="KW-0460">Magnesium</keyword>
<dbReference type="Gene3D" id="3.20.20.60">
    <property type="entry name" value="Phosphoenolpyruvate-binding domains"/>
    <property type="match status" value="2"/>
</dbReference>
<evidence type="ECO:0000256" key="9">
    <source>
        <dbReference type="ARBA" id="ARBA00022842"/>
    </source>
</evidence>
<feature type="compositionally biased region" description="Basic and acidic residues" evidence="12">
    <location>
        <begin position="647"/>
        <end position="670"/>
    </location>
</feature>
<keyword evidence="6" id="KW-0547">Nucleotide-binding</keyword>
<dbReference type="UniPathway" id="UPA00109">
    <property type="reaction ID" value="UER00188"/>
</dbReference>
<dbReference type="InterPro" id="IPR015813">
    <property type="entry name" value="Pyrv/PenolPyrv_kinase-like_dom"/>
</dbReference>
<feature type="region of interest" description="Disordered" evidence="12">
    <location>
        <begin position="616"/>
        <end position="670"/>
    </location>
</feature>
<dbReference type="Gene3D" id="2.40.33.10">
    <property type="entry name" value="PK beta-barrel domain-like"/>
    <property type="match status" value="2"/>
</dbReference>
<dbReference type="Proteomes" id="UP000009220">
    <property type="component" value="Chromosome"/>
</dbReference>
<dbReference type="InterPro" id="IPR015793">
    <property type="entry name" value="Pyrv_Knase_brl"/>
</dbReference>
<dbReference type="Pfam" id="PF00224">
    <property type="entry name" value="PK"/>
    <property type="match status" value="2"/>
</dbReference>
<keyword evidence="11 14" id="KW-0670">Pyruvate</keyword>
<dbReference type="HOGENOM" id="CLU_015439_6_1_6"/>
<evidence type="ECO:0000256" key="5">
    <source>
        <dbReference type="ARBA" id="ARBA00022723"/>
    </source>
</evidence>
<dbReference type="KEGG" id="afi:Acife_2148"/>
<keyword evidence="8" id="KW-0067">ATP-binding</keyword>
<dbReference type="InterPro" id="IPR040442">
    <property type="entry name" value="Pyrv_kinase-like_dom_sf"/>
</dbReference>
<dbReference type="InterPro" id="IPR001697">
    <property type="entry name" value="Pyr_Knase"/>
</dbReference>
<evidence type="ECO:0000313" key="14">
    <source>
        <dbReference type="EMBL" id="AEM48263.1"/>
    </source>
</evidence>
<evidence type="ECO:0000256" key="4">
    <source>
        <dbReference type="ARBA" id="ARBA00022679"/>
    </source>
</evidence>
<reference evidence="14 15" key="1">
    <citation type="journal article" date="2011" name="J. Bacteriol.">
        <title>Draft genome of the psychrotolerant acidophile Acidithiobacillus ferrivorans SS3.</title>
        <authorList>
            <person name="Liljeqvist M."/>
            <person name="Valdes J."/>
            <person name="Holmes D.S."/>
            <person name="Dopson M."/>
        </authorList>
    </citation>
    <scope>NUCLEOTIDE SEQUENCE [LARGE SCALE GENOMIC DNA]</scope>
    <source>
        <strain evidence="14 15">SS3</strain>
    </source>
</reference>
<evidence type="ECO:0000256" key="10">
    <source>
        <dbReference type="ARBA" id="ARBA00023152"/>
    </source>
</evidence>
<dbReference type="NCBIfam" id="NF011314">
    <property type="entry name" value="PRK14725.1"/>
    <property type="match status" value="1"/>
</dbReference>
<dbReference type="GO" id="GO:0005524">
    <property type="term" value="F:ATP binding"/>
    <property type="evidence" value="ECO:0007669"/>
    <property type="project" value="UniProtKB-KW"/>
</dbReference>
<dbReference type="EC" id="2.7.1.40" evidence="3"/>
<dbReference type="InterPro" id="IPR011037">
    <property type="entry name" value="Pyrv_Knase-like_insert_dom_sf"/>
</dbReference>
<evidence type="ECO:0000259" key="13">
    <source>
        <dbReference type="Pfam" id="PF00224"/>
    </source>
</evidence>
<evidence type="ECO:0000256" key="1">
    <source>
        <dbReference type="ARBA" id="ARBA00004997"/>
    </source>
</evidence>
<keyword evidence="5" id="KW-0479">Metal-binding</keyword>
<dbReference type="EMBL" id="CP002985">
    <property type="protein sequence ID" value="AEM48263.1"/>
    <property type="molecule type" value="Genomic_DNA"/>
</dbReference>
<dbReference type="InterPro" id="IPR015806">
    <property type="entry name" value="Pyrv_Knase_insert_dom_sf"/>
</dbReference>